<dbReference type="STRING" id="1434107.MSBR3_0767"/>
<dbReference type="KEGG" id="mbak:MSBR3_0767"/>
<dbReference type="InterPro" id="IPR013216">
    <property type="entry name" value="Methyltransf_11"/>
</dbReference>
<evidence type="ECO:0000313" key="6">
    <source>
        <dbReference type="Proteomes" id="UP000033066"/>
    </source>
</evidence>
<accession>A0A0E3WVM7</accession>
<evidence type="ECO:0000259" key="4">
    <source>
        <dbReference type="Pfam" id="PF08241"/>
    </source>
</evidence>
<dbReference type="PANTHER" id="PTHR44942:SF4">
    <property type="entry name" value="METHYLTRANSFERASE TYPE 11 DOMAIN-CONTAINING PROTEIN"/>
    <property type="match status" value="1"/>
</dbReference>
<keyword evidence="6" id="KW-1185">Reference proteome</keyword>
<dbReference type="HOGENOM" id="CLU_037990_4_0_2"/>
<dbReference type="GO" id="GO:0032259">
    <property type="term" value="P:methylation"/>
    <property type="evidence" value="ECO:0007669"/>
    <property type="project" value="UniProtKB-KW"/>
</dbReference>
<protein>
    <submittedName>
        <fullName evidence="5">Arsenite S-adenosylmethyltransferase</fullName>
    </submittedName>
</protein>
<proteinExistence type="inferred from homology"/>
<dbReference type="SUPFAM" id="SSF53335">
    <property type="entry name" value="S-adenosyl-L-methionine-dependent methyltransferases"/>
    <property type="match status" value="1"/>
</dbReference>
<keyword evidence="3" id="KW-0808">Transferase</keyword>
<dbReference type="Pfam" id="PF08241">
    <property type="entry name" value="Methyltransf_11"/>
    <property type="match status" value="1"/>
</dbReference>
<dbReference type="Gene3D" id="3.40.50.150">
    <property type="entry name" value="Vaccinia Virus protein VP39"/>
    <property type="match status" value="1"/>
</dbReference>
<dbReference type="PATRIC" id="fig|1434107.4.peg.1020"/>
<reference evidence="5" key="1">
    <citation type="submission" date="2014-07" db="EMBL/GenBank/DDBJ databases">
        <title>Methanogenic archaea and the global carbon cycle.</title>
        <authorList>
            <person name="Henriksen J.R."/>
            <person name="Luke J."/>
            <person name="Reinhart S."/>
            <person name="Benedict M.N."/>
            <person name="Youngblut N.D."/>
            <person name="Metcalf M.E."/>
            <person name="Whitaker R.J."/>
            <person name="Metcalf W.W."/>
        </authorList>
    </citation>
    <scope>NUCLEOTIDE SEQUENCE [LARGE SCALE GENOMIC DNA]</scope>
    <source>
        <strain evidence="5">3</strain>
    </source>
</reference>
<dbReference type="Proteomes" id="UP000033066">
    <property type="component" value="Chromosome"/>
</dbReference>
<evidence type="ECO:0000256" key="2">
    <source>
        <dbReference type="ARBA" id="ARBA00022603"/>
    </source>
</evidence>
<organism evidence="5 6">
    <name type="scientific">Methanosarcina barkeri 3</name>
    <dbReference type="NCBI Taxonomy" id="1434107"/>
    <lineage>
        <taxon>Archaea</taxon>
        <taxon>Methanobacteriati</taxon>
        <taxon>Methanobacteriota</taxon>
        <taxon>Stenosarchaea group</taxon>
        <taxon>Methanomicrobia</taxon>
        <taxon>Methanosarcinales</taxon>
        <taxon>Methanosarcinaceae</taxon>
        <taxon>Methanosarcina</taxon>
    </lineage>
</organism>
<evidence type="ECO:0000256" key="1">
    <source>
        <dbReference type="ARBA" id="ARBA00008361"/>
    </source>
</evidence>
<evidence type="ECO:0000256" key="3">
    <source>
        <dbReference type="ARBA" id="ARBA00022679"/>
    </source>
</evidence>
<dbReference type="EMBL" id="CP009517">
    <property type="protein sequence ID" value="AKB81345.1"/>
    <property type="molecule type" value="Genomic_DNA"/>
</dbReference>
<dbReference type="CDD" id="cd02440">
    <property type="entry name" value="AdoMet_MTases"/>
    <property type="match status" value="1"/>
</dbReference>
<dbReference type="GO" id="GO:0008757">
    <property type="term" value="F:S-adenosylmethionine-dependent methyltransferase activity"/>
    <property type="evidence" value="ECO:0007669"/>
    <property type="project" value="InterPro"/>
</dbReference>
<keyword evidence="2" id="KW-0489">Methyltransferase</keyword>
<feature type="domain" description="Methyltransferase type 11" evidence="4">
    <location>
        <begin position="51"/>
        <end position="146"/>
    </location>
</feature>
<dbReference type="InterPro" id="IPR029063">
    <property type="entry name" value="SAM-dependent_MTases_sf"/>
</dbReference>
<dbReference type="InterPro" id="IPR051052">
    <property type="entry name" value="Diverse_substrate_MTase"/>
</dbReference>
<sequence>MDPKQKLIKNWTDSSSNYSNLIKVELNCFKKKAWTDIILENAGKNDKMDILDVGTGPGFFAIIMSQAGHRVTAIDCTEAMVNEAKANAENAGITADFRVSDGQDLEFEDESFDLIISRNVTWTLIDAPRAYREWKRVLKFDGKILIFDANWNLRLFDEAAMKKYEEDQKEYEKLFGEAPPSYTADMIDYRKSMPMCQRRRPQWDFNTLIELGYKKISCDMDIGDRVYNEKERVKYHSSPMFMLVIEK</sequence>
<dbReference type="PANTHER" id="PTHR44942">
    <property type="entry name" value="METHYLTRANSF_11 DOMAIN-CONTAINING PROTEIN"/>
    <property type="match status" value="1"/>
</dbReference>
<name>A0A0E3WVM7_METBA</name>
<evidence type="ECO:0000313" key="5">
    <source>
        <dbReference type="EMBL" id="AKB81345.1"/>
    </source>
</evidence>
<dbReference type="OrthoDB" id="1018at2157"/>
<dbReference type="AlphaFoldDB" id="A0A0E3WVM7"/>
<gene>
    <name evidence="5" type="ORF">MSBR3_0767</name>
</gene>
<comment type="similarity">
    <text evidence="1">Belongs to the methyltransferase superfamily.</text>
</comment>